<dbReference type="RefSeq" id="WP_070372721.1">
    <property type="nucleotide sequence ID" value="NZ_LKEU01000050.1"/>
</dbReference>
<reference evidence="8 9" key="1">
    <citation type="submission" date="2015-09" db="EMBL/GenBank/DDBJ databases">
        <title>Genome sequence of Acetobacterium wieringae DSM 1911.</title>
        <authorList>
            <person name="Poehlein A."/>
            <person name="Bengelsdorf F.R."/>
            <person name="Schiel-Bengelsdorf B."/>
            <person name="Duerre P."/>
            <person name="Daniel R."/>
        </authorList>
    </citation>
    <scope>NUCLEOTIDE SEQUENCE [LARGE SCALE GENOMIC DNA]</scope>
    <source>
        <strain evidence="8 9">DSM 1911</strain>
    </source>
</reference>
<dbReference type="OrthoDB" id="1779190at2"/>
<evidence type="ECO:0000313" key="8">
    <source>
        <dbReference type="EMBL" id="OFV68947.1"/>
    </source>
</evidence>
<comment type="caution">
    <text evidence="8">The sequence shown here is derived from an EMBL/GenBank/DDBJ whole genome shotgun (WGS) entry which is preliminary data.</text>
</comment>
<feature type="transmembrane region" description="Helical" evidence="6">
    <location>
        <begin position="140"/>
        <end position="163"/>
    </location>
</feature>
<feature type="transmembrane region" description="Helical" evidence="6">
    <location>
        <begin position="210"/>
        <end position="231"/>
    </location>
</feature>
<dbReference type="InterPro" id="IPR020846">
    <property type="entry name" value="MFS_dom"/>
</dbReference>
<dbReference type="EMBL" id="LKEU01000050">
    <property type="protein sequence ID" value="OFV68947.1"/>
    <property type="molecule type" value="Genomic_DNA"/>
</dbReference>
<protein>
    <submittedName>
        <fullName evidence="8">Putative 3-hydroxyphenylpropionic transporter MhpT</fullName>
    </submittedName>
</protein>
<keyword evidence="5 6" id="KW-0472">Membrane</keyword>
<feature type="transmembrane region" description="Helical" evidence="6">
    <location>
        <begin position="364"/>
        <end position="385"/>
    </location>
</feature>
<evidence type="ECO:0000256" key="6">
    <source>
        <dbReference type="SAM" id="Phobius"/>
    </source>
</evidence>
<feature type="transmembrane region" description="Helical" evidence="6">
    <location>
        <begin position="299"/>
        <end position="321"/>
    </location>
</feature>
<feature type="transmembrane region" description="Helical" evidence="6">
    <location>
        <begin position="333"/>
        <end position="358"/>
    </location>
</feature>
<dbReference type="Proteomes" id="UP000176244">
    <property type="component" value="Unassembled WGS sequence"/>
</dbReference>
<feature type="transmembrane region" description="Helical" evidence="6">
    <location>
        <begin position="77"/>
        <end position="95"/>
    </location>
</feature>
<dbReference type="PANTHER" id="PTHR23506:SF23">
    <property type="entry name" value="GH10249P"/>
    <property type="match status" value="1"/>
</dbReference>
<proteinExistence type="predicted"/>
<keyword evidence="2" id="KW-0813">Transport</keyword>
<keyword evidence="3 6" id="KW-0812">Transmembrane</keyword>
<organism evidence="8 9">
    <name type="scientific">Acetobacterium wieringae</name>
    <dbReference type="NCBI Taxonomy" id="52694"/>
    <lineage>
        <taxon>Bacteria</taxon>
        <taxon>Bacillati</taxon>
        <taxon>Bacillota</taxon>
        <taxon>Clostridia</taxon>
        <taxon>Eubacteriales</taxon>
        <taxon>Eubacteriaceae</taxon>
        <taxon>Acetobacterium</taxon>
    </lineage>
</organism>
<dbReference type="PANTHER" id="PTHR23506">
    <property type="entry name" value="GH10249P"/>
    <property type="match status" value="1"/>
</dbReference>
<gene>
    <name evidence="8" type="ORF">ACWI_34830</name>
</gene>
<feature type="domain" description="Major facilitator superfamily (MFS) profile" evidence="7">
    <location>
        <begin position="12"/>
        <end position="390"/>
    </location>
</feature>
<dbReference type="InterPro" id="IPR050930">
    <property type="entry name" value="MFS_Vesicular_Transporter"/>
</dbReference>
<evidence type="ECO:0000256" key="5">
    <source>
        <dbReference type="ARBA" id="ARBA00023136"/>
    </source>
</evidence>
<comment type="subcellular location">
    <subcellularLocation>
        <location evidence="1">Cell membrane</location>
        <topology evidence="1">Multi-pass membrane protein</topology>
    </subcellularLocation>
</comment>
<dbReference type="GO" id="GO:0005886">
    <property type="term" value="C:plasma membrane"/>
    <property type="evidence" value="ECO:0007669"/>
    <property type="project" value="UniProtKB-SubCell"/>
</dbReference>
<dbReference type="Pfam" id="PF07690">
    <property type="entry name" value="MFS_1"/>
    <property type="match status" value="1"/>
</dbReference>
<dbReference type="InterPro" id="IPR036259">
    <property type="entry name" value="MFS_trans_sf"/>
</dbReference>
<dbReference type="STRING" id="52694.ACWI_34830"/>
<evidence type="ECO:0000256" key="3">
    <source>
        <dbReference type="ARBA" id="ARBA00022692"/>
    </source>
</evidence>
<feature type="transmembrane region" description="Helical" evidence="6">
    <location>
        <begin position="243"/>
        <end position="262"/>
    </location>
</feature>
<feature type="transmembrane region" description="Helical" evidence="6">
    <location>
        <begin position="169"/>
        <end position="189"/>
    </location>
</feature>
<evidence type="ECO:0000259" key="7">
    <source>
        <dbReference type="PROSITE" id="PS50850"/>
    </source>
</evidence>
<feature type="transmembrane region" description="Helical" evidence="6">
    <location>
        <begin position="12"/>
        <end position="35"/>
    </location>
</feature>
<dbReference type="AlphaFoldDB" id="A0A1F2PC78"/>
<dbReference type="SUPFAM" id="SSF103473">
    <property type="entry name" value="MFS general substrate transporter"/>
    <property type="match status" value="1"/>
</dbReference>
<dbReference type="Gene3D" id="1.20.1250.20">
    <property type="entry name" value="MFS general substrate transporter like domains"/>
    <property type="match status" value="1"/>
</dbReference>
<dbReference type="InterPro" id="IPR011701">
    <property type="entry name" value="MFS"/>
</dbReference>
<evidence type="ECO:0000256" key="2">
    <source>
        <dbReference type="ARBA" id="ARBA00022448"/>
    </source>
</evidence>
<feature type="transmembrane region" description="Helical" evidence="6">
    <location>
        <begin position="107"/>
        <end position="128"/>
    </location>
</feature>
<sequence length="398" mass="43715">MSIEMTKLSKVLFLITIMLSSVMIMGELVIVPITYNLFDAFPNDRGVVNTIVSIPMMAMIFSSLLASVLLRKISKKTLLIIGGTMFAVCSILGAAVDNVWYMLVMRIPYGIGIAFVNVAAVALIAEVYSDEKKRAAIMGYYYAFISLSGIVITLVAGSLAVSFWKNAYFTYWSVIPIVIMFVFFLPNIKPVEQEVKRVQGQKSDPLGSKFWIMIANFIVYNIVYGYAMYFISSYSIENNLGNTAFVGILSAITTLGSFILCATFGQIYKKMVKWTIIPSYALSCISMLTLYLYPSSITVIVACLIMGASYGLAISYSYAHLPLLVPQKRIDDAIGVVTASYSLGNFATSYLVTGIMLVLGTNNVTSVCIVFAGFAVIYTAIQFLVSRNEDEIAVDQAI</sequence>
<evidence type="ECO:0000313" key="9">
    <source>
        <dbReference type="Proteomes" id="UP000176244"/>
    </source>
</evidence>
<dbReference type="GO" id="GO:0022857">
    <property type="term" value="F:transmembrane transporter activity"/>
    <property type="evidence" value="ECO:0007669"/>
    <property type="project" value="InterPro"/>
</dbReference>
<keyword evidence="4 6" id="KW-1133">Transmembrane helix</keyword>
<evidence type="ECO:0000256" key="4">
    <source>
        <dbReference type="ARBA" id="ARBA00022989"/>
    </source>
</evidence>
<dbReference type="PROSITE" id="PS50850">
    <property type="entry name" value="MFS"/>
    <property type="match status" value="1"/>
</dbReference>
<name>A0A1F2PC78_9FIRM</name>
<evidence type="ECO:0000256" key="1">
    <source>
        <dbReference type="ARBA" id="ARBA00004651"/>
    </source>
</evidence>
<feature type="transmembrane region" description="Helical" evidence="6">
    <location>
        <begin position="47"/>
        <end position="70"/>
    </location>
</feature>
<accession>A0A1F2PC78</accession>